<dbReference type="AlphaFoldDB" id="A0A151PA48"/>
<dbReference type="Gene3D" id="3.30.70.1170">
    <property type="entry name" value="Sun protein, domain 3"/>
    <property type="match status" value="1"/>
</dbReference>
<feature type="active site" description="Nucleophile" evidence="1">
    <location>
        <position position="485"/>
    </location>
</feature>
<comment type="caution">
    <text evidence="1">Lacks conserved residue(s) required for the propagation of feature annotation.</text>
</comment>
<organism evidence="4 5">
    <name type="scientific">Alligator mississippiensis</name>
    <name type="common">American alligator</name>
    <dbReference type="NCBI Taxonomy" id="8496"/>
    <lineage>
        <taxon>Eukaryota</taxon>
        <taxon>Metazoa</taxon>
        <taxon>Chordata</taxon>
        <taxon>Craniata</taxon>
        <taxon>Vertebrata</taxon>
        <taxon>Euteleostomi</taxon>
        <taxon>Archelosauria</taxon>
        <taxon>Archosauria</taxon>
        <taxon>Crocodylia</taxon>
        <taxon>Alligatoridae</taxon>
        <taxon>Alligatorinae</taxon>
        <taxon>Alligator</taxon>
    </lineage>
</organism>
<name>A0A151PA48_ALLMI</name>
<dbReference type="InterPro" id="IPR029063">
    <property type="entry name" value="SAM-dependent_MTases_sf"/>
</dbReference>
<dbReference type="Proteomes" id="UP000050525">
    <property type="component" value="Unassembled WGS sequence"/>
</dbReference>
<feature type="region of interest" description="Disordered" evidence="2">
    <location>
        <begin position="1"/>
        <end position="24"/>
    </location>
</feature>
<dbReference type="InterPro" id="IPR042620">
    <property type="entry name" value="NSUN7"/>
</dbReference>
<sequence>MDVKPERCSPSTDGCDRFGSERGAQRQWDCDLSAFVPSIGKMPSSKSSSVPSNNDIKSDVSNLSELTVSNEREFAENSTTSLTEKTGYCDSVYRNAANIFQRIHNEKPQDRILISYGNEPVPALPIFRDEYSQRASYELAFSALKYQDLLENILIDSCFYPCQSISDELTSLVVVMLYDFQDRKFQARQISDEEEPIAEVREVEHYLYSFKTKLAAALARCRIKHDALSIEHILPETIRKQEQRASALPLYAWINALKISPEEVYRNLTKEGFTRVDSISDLEGYTYCLDKHCQDVLVFPSFLKEELLNLELFTDYKLLIQDKSRSLAVRSVKALLNMDDDVIVAHMGSWLTVAHISVLTNQSTSKVFVCGVKSQAKGAALKDMFRCLDCKNTVLLHEDFTEIEPTDHRLQKAKVILLLPRCSGLGVSNPIEFILSEHEDAGLLKDLFQGSVAEDKLGVLAEQQFKELVHATHFNKVQAIVYCTCSIYKEENEEVVNKALEYGVEGGKVQPYRLSPPVLPVCCNSEISSDSFFKMEPSEISNCCFLAVLAREKDPSESVSVKDILARAAAKGLLEGIEIEKPSKKEEKKKKKSKAVQQRNMPKDISAQTKIAEFLGQEMVSLKSNSEISVSKAISNSEKKNLSQTNNSVQGKKMTKPVLNSSLPRMLKNAPNPSTMNKVLEKRTNIKPRAEDKMVVLKPVEIVLPPVMVPYFNPQGNKSRIAAHHYYYHWIGINSSTHGLLVPSVSKRLMKSKETLPSAVIKHPRPWL</sequence>
<dbReference type="EMBL" id="AKHW03000533">
    <property type="protein sequence ID" value="KYO45918.1"/>
    <property type="molecule type" value="Genomic_DNA"/>
</dbReference>
<reference evidence="4 5" key="1">
    <citation type="journal article" date="2012" name="Genome Biol.">
        <title>Sequencing three crocodilian genomes to illuminate the evolution of archosaurs and amniotes.</title>
        <authorList>
            <person name="St John J.A."/>
            <person name="Braun E.L."/>
            <person name="Isberg S.R."/>
            <person name="Miles L.G."/>
            <person name="Chong A.Y."/>
            <person name="Gongora J."/>
            <person name="Dalzell P."/>
            <person name="Moran C."/>
            <person name="Bed'hom B."/>
            <person name="Abzhanov A."/>
            <person name="Burgess S.C."/>
            <person name="Cooksey A.M."/>
            <person name="Castoe T.A."/>
            <person name="Crawford N.G."/>
            <person name="Densmore L.D."/>
            <person name="Drew J.C."/>
            <person name="Edwards S.V."/>
            <person name="Faircloth B.C."/>
            <person name="Fujita M.K."/>
            <person name="Greenwold M.J."/>
            <person name="Hoffmann F.G."/>
            <person name="Howard J.M."/>
            <person name="Iguchi T."/>
            <person name="Janes D.E."/>
            <person name="Khan S.Y."/>
            <person name="Kohno S."/>
            <person name="de Koning A.J."/>
            <person name="Lance S.L."/>
            <person name="McCarthy F.M."/>
            <person name="McCormack J.E."/>
            <person name="Merchant M.E."/>
            <person name="Peterson D.G."/>
            <person name="Pollock D.D."/>
            <person name="Pourmand N."/>
            <person name="Raney B.J."/>
            <person name="Roessler K.A."/>
            <person name="Sanford J.R."/>
            <person name="Sawyer R.H."/>
            <person name="Schmidt C.J."/>
            <person name="Triplett E.W."/>
            <person name="Tuberville T.D."/>
            <person name="Venegas-Anaya M."/>
            <person name="Howard J.T."/>
            <person name="Jarvis E.D."/>
            <person name="Guillette L.J.Jr."/>
            <person name="Glenn T.C."/>
            <person name="Green R.E."/>
            <person name="Ray D.A."/>
        </authorList>
    </citation>
    <scope>NUCLEOTIDE SEQUENCE [LARGE SCALE GENOMIC DNA]</scope>
    <source>
        <strain evidence="4">KSC_2009_1</strain>
    </source>
</reference>
<keyword evidence="1" id="KW-0694">RNA-binding</keyword>
<comment type="caution">
    <text evidence="4">The sequence shown here is derived from an EMBL/GenBank/DDBJ whole genome shotgun (WGS) entry which is preliminary data.</text>
</comment>
<evidence type="ECO:0000313" key="5">
    <source>
        <dbReference type="Proteomes" id="UP000050525"/>
    </source>
</evidence>
<keyword evidence="1" id="KW-0949">S-adenosyl-L-methionine</keyword>
<dbReference type="STRING" id="8496.A0A151PA48"/>
<feature type="compositionally biased region" description="Basic and acidic residues" evidence="2">
    <location>
        <begin position="14"/>
        <end position="24"/>
    </location>
</feature>
<keyword evidence="1 4" id="KW-0489">Methyltransferase</keyword>
<feature type="region of interest" description="Disordered" evidence="2">
    <location>
        <begin position="581"/>
        <end position="603"/>
    </location>
</feature>
<feature type="compositionally biased region" description="Polar residues" evidence="2">
    <location>
        <begin position="634"/>
        <end position="650"/>
    </location>
</feature>
<keyword evidence="1" id="KW-0808">Transferase</keyword>
<evidence type="ECO:0000256" key="1">
    <source>
        <dbReference type="PROSITE-ProRule" id="PRU01023"/>
    </source>
</evidence>
<gene>
    <name evidence="4" type="primary">NSUN7</name>
    <name evidence="4" type="ORF">Y1Q_0021538</name>
</gene>
<dbReference type="GO" id="GO:0008168">
    <property type="term" value="F:methyltransferase activity"/>
    <property type="evidence" value="ECO:0007669"/>
    <property type="project" value="UniProtKB-KW"/>
</dbReference>
<dbReference type="PANTHER" id="PTHR14663:SF2">
    <property type="entry name" value="METHYLTRANSFERASE NSUN7-RELATED"/>
    <property type="match status" value="1"/>
</dbReference>
<feature type="domain" description="SAM-dependent MTase RsmB/NOP-type" evidence="3">
    <location>
        <begin position="240"/>
        <end position="552"/>
    </location>
</feature>
<dbReference type="GO" id="GO:0032259">
    <property type="term" value="P:methylation"/>
    <property type="evidence" value="ECO:0007669"/>
    <property type="project" value="UniProtKB-KW"/>
</dbReference>
<dbReference type="PANTHER" id="PTHR14663">
    <property type="entry name" value="METHYLTRANSFERASE NSUN7-RELATED"/>
    <property type="match status" value="1"/>
</dbReference>
<dbReference type="InterPro" id="IPR049561">
    <property type="entry name" value="NSUN5_7_fdxn-like"/>
</dbReference>
<feature type="binding site" evidence="1">
    <location>
        <position position="399"/>
    </location>
    <ligand>
        <name>S-adenosyl-L-methionine</name>
        <dbReference type="ChEBI" id="CHEBI:59789"/>
    </ligand>
</feature>
<protein>
    <submittedName>
        <fullName evidence="4">Methyltransferase NSUN7</fullName>
    </submittedName>
</protein>
<dbReference type="PROSITE" id="PS51686">
    <property type="entry name" value="SAM_MT_RSMB_NOP"/>
    <property type="match status" value="1"/>
</dbReference>
<dbReference type="Pfam" id="PF21148">
    <property type="entry name" value="NSUN5_fdxn-like"/>
    <property type="match status" value="1"/>
</dbReference>
<dbReference type="InterPro" id="IPR001678">
    <property type="entry name" value="MeTrfase_RsmB-F_NOP2_dom"/>
</dbReference>
<proteinExistence type="inferred from homology"/>
<keyword evidence="5" id="KW-1185">Reference proteome</keyword>
<comment type="similarity">
    <text evidence="1">Belongs to the class I-like SAM-binding methyltransferase superfamily. RsmB/NOP family.</text>
</comment>
<dbReference type="SUPFAM" id="SSF53335">
    <property type="entry name" value="S-adenosyl-L-methionine-dependent methyltransferases"/>
    <property type="match status" value="1"/>
</dbReference>
<evidence type="ECO:0000256" key="2">
    <source>
        <dbReference type="SAM" id="MobiDB-lite"/>
    </source>
</evidence>
<feature type="region of interest" description="Disordered" evidence="2">
    <location>
        <begin position="634"/>
        <end position="653"/>
    </location>
</feature>
<evidence type="ECO:0000313" key="4">
    <source>
        <dbReference type="EMBL" id="KYO45918.1"/>
    </source>
</evidence>
<evidence type="ECO:0000259" key="3">
    <source>
        <dbReference type="PROSITE" id="PS51686"/>
    </source>
</evidence>
<dbReference type="Gene3D" id="3.40.50.150">
    <property type="entry name" value="Vaccinia Virus protein VP39"/>
    <property type="match status" value="1"/>
</dbReference>
<dbReference type="eggNOG" id="KOG2360">
    <property type="taxonomic scope" value="Eukaryota"/>
</dbReference>
<accession>A0A151PA48</accession>
<dbReference type="GO" id="GO:0003723">
    <property type="term" value="F:RNA binding"/>
    <property type="evidence" value="ECO:0007669"/>
    <property type="project" value="UniProtKB-UniRule"/>
</dbReference>